<dbReference type="FunFam" id="3.30.830.10:FF:000005">
    <property type="entry name" value="nardilysin isoform X1"/>
    <property type="match status" value="1"/>
</dbReference>
<dbReference type="InterPro" id="IPR032632">
    <property type="entry name" value="Peptidase_M16_M"/>
</dbReference>
<comment type="caution">
    <text evidence="12">The sequence shown here is derived from an EMBL/GenBank/DDBJ whole genome shotgun (WGS) entry which is preliminary data.</text>
</comment>
<sequence>MAPSTENMEEVNIKDLVLEGPDLNISRTPLDKKQYRQIIIKKNGLRVVLISDTEAMIHQEHFEYESESEDEDDEKMNDDEEEDDDDDDDESFEDDGIRKAAAAIIVGAGSYHDPECAQGMAHFLEHMLFMGTEKYPKENQYDAFLSKHSGSDNAYTELEHTMYHMECSQEKFFEALDMLSQFFIAPLMLKDSVDRELNAIESEFQLSKNSDECRLQQLLCHDCSLQTNNGKKHPFCNFSWGNIESLKDIPMKNGVDMMKELRTFYNRHYYAQNMSLCVIGAYSLDELEKHIVESFSDVPALPRGSPGDQDNEFYESLTIQRENPGTWEVKAHTPIQNFGMPFNSETLGRICRIIPVKDKHSLSITWQIPPQWQNWRSKPCDYIAHLLGHEAAGSILSALKRKNWVNECYAGVGTGGYENSSSHALFCLQFTLSEDGVENWAEILELVFVYIGMIRYYCKSDESLPPWIYEELRAIQELSHKFDDEPTPMDLVEDIADCLAPYNCLPPERLLDGDALLFEYDANAIEDLVDNYFTPQNSRVDLVSSSFGRAEDFEDHITDLTRGKDLKINSSDENARSFKIEECGEALIEPIFGTRYYAHRIDAEIMERWDQAFRPQMPPAHTKISLPPVNPFIPTSFELKKLPHDDSHHSLLFTSLKICVTVGKRKVWFPCTCNKFDKNKNRVLLTMEDGEEKWHTVDTPFDSFEKHVRRGSEGTFDKKTVKYKIISVPKDGEGATLKYGDESDFLVEDGLHFPHIPPPQPASRLPQLLVNTQLLKLYHLQDRKFSRPIGEIRLKINMFSANKTPLYKACAELLAIILHDVTTETCYLASVCEIGNQIEATDVGFTVRVHGFDDKLLELEAEMLRVLFSFKTSSNDELPEEIPDHRFDACLEILRRKYGNVGMKASSSCSDLRLRCLRSTIWSSSEKSKAIESITRKEFMKVMSVLFSKISMECLYHGNFDKTDVESCKNVLLQAANVAGLKGMQKKNVSTQEVGILPQKCMTLNAPSIDPKEPNTAVEIYFQCGKDAIHERVVMDLLTHIMYEPFFDQLRTKEQFGYSVSVGSRWTYGIVGACFKVISNCKFADDISQRVDAFLLDFKKELEEMSRQVFMEHLIGLANDKLQKWNSLEEESGSLWSEIVEGRFDFEVHRNEVEALKKVKKSDLLEAFHKYISPDNPKRRKLEVRVIGIKERPVLSEGDCAREAGDEMVKDFHKQCKSTWGKIF</sequence>
<dbReference type="GO" id="GO:0006508">
    <property type="term" value="P:proteolysis"/>
    <property type="evidence" value="ECO:0007669"/>
    <property type="project" value="UniProtKB-KW"/>
</dbReference>
<feature type="region of interest" description="Disordered" evidence="7">
    <location>
        <begin position="60"/>
        <end position="93"/>
    </location>
</feature>
<comment type="similarity">
    <text evidence="1">Belongs to the peptidase M16 family.</text>
</comment>
<evidence type="ECO:0000313" key="12">
    <source>
        <dbReference type="EMBL" id="GFH45013.1"/>
    </source>
</evidence>
<dbReference type="Pfam" id="PF16187">
    <property type="entry name" value="Peptidase_M16_M"/>
    <property type="match status" value="2"/>
</dbReference>
<dbReference type="Pfam" id="PF00675">
    <property type="entry name" value="Peptidase_M16"/>
    <property type="match status" value="1"/>
</dbReference>
<evidence type="ECO:0000256" key="6">
    <source>
        <dbReference type="ARBA" id="ARBA00023049"/>
    </source>
</evidence>
<keyword evidence="3" id="KW-0479">Metal-binding</keyword>
<gene>
    <name evidence="12" type="ORF">CTEN210_01487</name>
</gene>
<evidence type="ECO:0000256" key="7">
    <source>
        <dbReference type="SAM" id="MobiDB-lite"/>
    </source>
</evidence>
<reference evidence="12 13" key="1">
    <citation type="journal article" date="2021" name="Sci. Rep.">
        <title>The genome of the diatom Chaetoceros tenuissimus carries an ancient integrated fragment of an extant virus.</title>
        <authorList>
            <person name="Hongo Y."/>
            <person name="Kimura K."/>
            <person name="Takaki Y."/>
            <person name="Yoshida Y."/>
            <person name="Baba S."/>
            <person name="Kobayashi G."/>
            <person name="Nagasaki K."/>
            <person name="Hano T."/>
            <person name="Tomaru Y."/>
        </authorList>
    </citation>
    <scope>NUCLEOTIDE SEQUENCE [LARGE SCALE GENOMIC DNA]</scope>
    <source>
        <strain evidence="12 13">NIES-3715</strain>
    </source>
</reference>
<dbReference type="GO" id="GO:0046872">
    <property type="term" value="F:metal ion binding"/>
    <property type="evidence" value="ECO:0007669"/>
    <property type="project" value="UniProtKB-KW"/>
</dbReference>
<proteinExistence type="inferred from homology"/>
<dbReference type="Pfam" id="PF22456">
    <property type="entry name" value="PqqF-like_C_4"/>
    <property type="match status" value="1"/>
</dbReference>
<evidence type="ECO:0000256" key="4">
    <source>
        <dbReference type="ARBA" id="ARBA00022801"/>
    </source>
</evidence>
<keyword evidence="6" id="KW-0482">Metalloprotease</keyword>
<evidence type="ECO:0000256" key="1">
    <source>
        <dbReference type="ARBA" id="ARBA00007261"/>
    </source>
</evidence>
<dbReference type="InterPro" id="IPR007863">
    <property type="entry name" value="Peptidase_M16_C"/>
</dbReference>
<feature type="domain" description="Coenzyme PQQ synthesis protein F-like C-terminal lobe" evidence="11">
    <location>
        <begin position="1037"/>
        <end position="1136"/>
    </location>
</feature>
<feature type="domain" description="Peptidase M16 middle/third" evidence="10">
    <location>
        <begin position="761"/>
        <end position="929"/>
    </location>
</feature>
<evidence type="ECO:0000259" key="10">
    <source>
        <dbReference type="Pfam" id="PF16187"/>
    </source>
</evidence>
<evidence type="ECO:0000259" key="8">
    <source>
        <dbReference type="Pfam" id="PF00675"/>
    </source>
</evidence>
<keyword evidence="13" id="KW-1185">Reference proteome</keyword>
<dbReference type="PANTHER" id="PTHR43690:SF18">
    <property type="entry name" value="INSULIN-DEGRADING ENZYME-RELATED"/>
    <property type="match status" value="1"/>
</dbReference>
<dbReference type="InterPro" id="IPR011765">
    <property type="entry name" value="Pept_M16_N"/>
</dbReference>
<feature type="compositionally biased region" description="Acidic residues" evidence="7">
    <location>
        <begin position="65"/>
        <end position="93"/>
    </location>
</feature>
<dbReference type="AlphaFoldDB" id="A0AAD3CG46"/>
<dbReference type="Gene3D" id="3.30.830.10">
    <property type="entry name" value="Metalloenzyme, LuxS/M16 peptidase-like"/>
    <property type="match status" value="4"/>
</dbReference>
<dbReference type="InterPro" id="IPR011249">
    <property type="entry name" value="Metalloenz_LuxS/M16"/>
</dbReference>
<dbReference type="InterPro" id="IPR054734">
    <property type="entry name" value="PqqF-like_C_4"/>
</dbReference>
<dbReference type="GO" id="GO:0005737">
    <property type="term" value="C:cytoplasm"/>
    <property type="evidence" value="ECO:0007669"/>
    <property type="project" value="UniProtKB-ARBA"/>
</dbReference>
<feature type="domain" description="Peptidase M16 middle/third" evidence="10">
    <location>
        <begin position="481"/>
        <end position="643"/>
    </location>
</feature>
<dbReference type="EMBL" id="BLLK01000020">
    <property type="protein sequence ID" value="GFH45013.1"/>
    <property type="molecule type" value="Genomic_DNA"/>
</dbReference>
<evidence type="ECO:0000256" key="2">
    <source>
        <dbReference type="ARBA" id="ARBA00022670"/>
    </source>
</evidence>
<dbReference type="InterPro" id="IPR001431">
    <property type="entry name" value="Pept_M16_Zn_BS"/>
</dbReference>
<evidence type="ECO:0000313" key="13">
    <source>
        <dbReference type="Proteomes" id="UP001054902"/>
    </source>
</evidence>
<dbReference type="Proteomes" id="UP001054902">
    <property type="component" value="Unassembled WGS sequence"/>
</dbReference>
<feature type="domain" description="Peptidase M16 C-terminal" evidence="9">
    <location>
        <begin position="259"/>
        <end position="456"/>
    </location>
</feature>
<keyword evidence="5" id="KW-0862">Zinc</keyword>
<dbReference type="PANTHER" id="PTHR43690">
    <property type="entry name" value="NARDILYSIN"/>
    <property type="match status" value="1"/>
</dbReference>
<dbReference type="InterPro" id="IPR050626">
    <property type="entry name" value="Peptidase_M16"/>
</dbReference>
<evidence type="ECO:0000259" key="9">
    <source>
        <dbReference type="Pfam" id="PF05193"/>
    </source>
</evidence>
<evidence type="ECO:0000256" key="5">
    <source>
        <dbReference type="ARBA" id="ARBA00022833"/>
    </source>
</evidence>
<feature type="domain" description="Peptidase M16 N-terminal" evidence="8">
    <location>
        <begin position="96"/>
        <end position="219"/>
    </location>
</feature>
<organism evidence="12 13">
    <name type="scientific">Chaetoceros tenuissimus</name>
    <dbReference type="NCBI Taxonomy" id="426638"/>
    <lineage>
        <taxon>Eukaryota</taxon>
        <taxon>Sar</taxon>
        <taxon>Stramenopiles</taxon>
        <taxon>Ochrophyta</taxon>
        <taxon>Bacillariophyta</taxon>
        <taxon>Coscinodiscophyceae</taxon>
        <taxon>Chaetocerotophycidae</taxon>
        <taxon>Chaetocerotales</taxon>
        <taxon>Chaetocerotaceae</taxon>
        <taxon>Chaetoceros</taxon>
    </lineage>
</organism>
<dbReference type="Pfam" id="PF05193">
    <property type="entry name" value="Peptidase_M16_C"/>
    <property type="match status" value="1"/>
</dbReference>
<dbReference type="PROSITE" id="PS00143">
    <property type="entry name" value="INSULINASE"/>
    <property type="match status" value="1"/>
</dbReference>
<name>A0AAD3CG46_9STRA</name>
<keyword evidence="2" id="KW-0645">Protease</keyword>
<accession>A0AAD3CG46</accession>
<evidence type="ECO:0000259" key="11">
    <source>
        <dbReference type="Pfam" id="PF22456"/>
    </source>
</evidence>
<keyword evidence="4" id="KW-0378">Hydrolase</keyword>
<dbReference type="SUPFAM" id="SSF63411">
    <property type="entry name" value="LuxS/MPP-like metallohydrolase"/>
    <property type="match status" value="4"/>
</dbReference>
<protein>
    <recommendedName>
        <fullName evidence="14">Insulysin</fullName>
    </recommendedName>
</protein>
<dbReference type="GO" id="GO:0004222">
    <property type="term" value="F:metalloendopeptidase activity"/>
    <property type="evidence" value="ECO:0007669"/>
    <property type="project" value="InterPro"/>
</dbReference>
<evidence type="ECO:0000256" key="3">
    <source>
        <dbReference type="ARBA" id="ARBA00022723"/>
    </source>
</evidence>
<evidence type="ECO:0008006" key="14">
    <source>
        <dbReference type="Google" id="ProtNLM"/>
    </source>
</evidence>